<feature type="transmembrane region" description="Helical" evidence="1">
    <location>
        <begin position="6"/>
        <end position="29"/>
    </location>
</feature>
<evidence type="ECO:0000313" key="2">
    <source>
        <dbReference type="EMBL" id="SFH58415.1"/>
    </source>
</evidence>
<accession>A0A1I3B7X1</accession>
<evidence type="ECO:0000313" key="3">
    <source>
        <dbReference type="Proteomes" id="UP000199040"/>
    </source>
</evidence>
<dbReference type="RefSeq" id="WP_177223369.1">
    <property type="nucleotide sequence ID" value="NZ_FOPY01000006.1"/>
</dbReference>
<evidence type="ECO:0000256" key="1">
    <source>
        <dbReference type="SAM" id="Phobius"/>
    </source>
</evidence>
<keyword evidence="3" id="KW-1185">Reference proteome</keyword>
<proteinExistence type="predicted"/>
<keyword evidence="1" id="KW-0812">Transmembrane</keyword>
<gene>
    <name evidence="2" type="ORF">SAMN04487959_10639</name>
</gene>
<dbReference type="EMBL" id="FOPY01000006">
    <property type="protein sequence ID" value="SFH58415.1"/>
    <property type="molecule type" value="Genomic_DNA"/>
</dbReference>
<dbReference type="AlphaFoldDB" id="A0A1I3B7X1"/>
<sequence>MIDMSLTLIAFLGFVAVILAICGITYLNADKLEAFLNRKFKARRQVDKNSR</sequence>
<name>A0A1I3B7X1_9GAMM</name>
<dbReference type="STRING" id="442341.SAMN04487959_10639"/>
<organism evidence="2 3">
    <name type="scientific">Modicisalibacter xianhensis</name>
    <dbReference type="NCBI Taxonomy" id="442341"/>
    <lineage>
        <taxon>Bacteria</taxon>
        <taxon>Pseudomonadati</taxon>
        <taxon>Pseudomonadota</taxon>
        <taxon>Gammaproteobacteria</taxon>
        <taxon>Oceanospirillales</taxon>
        <taxon>Halomonadaceae</taxon>
        <taxon>Modicisalibacter</taxon>
    </lineage>
</organism>
<keyword evidence="1" id="KW-0472">Membrane</keyword>
<keyword evidence="1" id="KW-1133">Transmembrane helix</keyword>
<protein>
    <submittedName>
        <fullName evidence="2">Uncharacterized protein</fullName>
    </submittedName>
</protein>
<dbReference type="Proteomes" id="UP000199040">
    <property type="component" value="Unassembled WGS sequence"/>
</dbReference>
<reference evidence="2 3" key="1">
    <citation type="submission" date="2016-10" db="EMBL/GenBank/DDBJ databases">
        <authorList>
            <person name="de Groot N.N."/>
        </authorList>
    </citation>
    <scope>NUCLEOTIDE SEQUENCE [LARGE SCALE GENOMIC DNA]</scope>
    <source>
        <strain evidence="2 3">CGMCC 1.6848</strain>
    </source>
</reference>